<name>A0ABU7ARD5_9TELE</name>
<dbReference type="EMBL" id="JAHUTI010025843">
    <property type="protein sequence ID" value="MED6240702.1"/>
    <property type="molecule type" value="Genomic_DNA"/>
</dbReference>
<reference evidence="3 4" key="1">
    <citation type="submission" date="2021-07" db="EMBL/GenBank/DDBJ databases">
        <authorList>
            <person name="Palmer J.M."/>
        </authorList>
    </citation>
    <scope>NUCLEOTIDE SEQUENCE [LARGE SCALE GENOMIC DNA]</scope>
    <source>
        <strain evidence="3 4">AT_MEX2019</strain>
        <tissue evidence="3">Muscle</tissue>
    </source>
</reference>
<accession>A0ABU7ARD5</accession>
<feature type="region of interest" description="Disordered" evidence="1">
    <location>
        <begin position="89"/>
        <end position="157"/>
    </location>
</feature>
<evidence type="ECO:0000313" key="3">
    <source>
        <dbReference type="EMBL" id="MED6240702.1"/>
    </source>
</evidence>
<gene>
    <name evidence="3" type="ORF">ATANTOWER_026204</name>
</gene>
<feature type="compositionally biased region" description="Basic residues" evidence="1">
    <location>
        <begin position="241"/>
        <end position="254"/>
    </location>
</feature>
<comment type="caution">
    <text evidence="3">The sequence shown here is derived from an EMBL/GenBank/DDBJ whole genome shotgun (WGS) entry which is preliminary data.</text>
</comment>
<feature type="compositionally biased region" description="Polar residues" evidence="1">
    <location>
        <begin position="131"/>
        <end position="149"/>
    </location>
</feature>
<feature type="region of interest" description="Disordered" evidence="1">
    <location>
        <begin position="171"/>
        <end position="209"/>
    </location>
</feature>
<feature type="compositionally biased region" description="Basic residues" evidence="1">
    <location>
        <begin position="96"/>
        <end position="110"/>
    </location>
</feature>
<feature type="domain" description="DAD" evidence="2">
    <location>
        <begin position="215"/>
        <end position="247"/>
    </location>
</feature>
<protein>
    <recommendedName>
        <fullName evidence="2">DAD domain-containing protein</fullName>
    </recommendedName>
</protein>
<proteinExistence type="predicted"/>
<evidence type="ECO:0000256" key="1">
    <source>
        <dbReference type="SAM" id="MobiDB-lite"/>
    </source>
</evidence>
<feature type="region of interest" description="Disordered" evidence="1">
    <location>
        <begin position="1"/>
        <end position="33"/>
    </location>
</feature>
<dbReference type="PANTHER" id="PTHR45920">
    <property type="entry name" value="FORMIN HOMOLOGY 2 DOMAIN CONTAINING, ISOFORM I"/>
    <property type="match status" value="1"/>
</dbReference>
<feature type="region of interest" description="Disordered" evidence="1">
    <location>
        <begin position="226"/>
        <end position="254"/>
    </location>
</feature>
<organism evidence="3 4">
    <name type="scientific">Ataeniobius toweri</name>
    <dbReference type="NCBI Taxonomy" id="208326"/>
    <lineage>
        <taxon>Eukaryota</taxon>
        <taxon>Metazoa</taxon>
        <taxon>Chordata</taxon>
        <taxon>Craniata</taxon>
        <taxon>Vertebrata</taxon>
        <taxon>Euteleostomi</taxon>
        <taxon>Actinopterygii</taxon>
        <taxon>Neopterygii</taxon>
        <taxon>Teleostei</taxon>
        <taxon>Neoteleostei</taxon>
        <taxon>Acanthomorphata</taxon>
        <taxon>Ovalentaria</taxon>
        <taxon>Atherinomorphae</taxon>
        <taxon>Cyprinodontiformes</taxon>
        <taxon>Goodeidae</taxon>
        <taxon>Ataeniobius</taxon>
    </lineage>
</organism>
<evidence type="ECO:0000313" key="4">
    <source>
        <dbReference type="Proteomes" id="UP001345963"/>
    </source>
</evidence>
<keyword evidence="4" id="KW-1185">Reference proteome</keyword>
<dbReference type="InterPro" id="IPR014767">
    <property type="entry name" value="DAD_dom"/>
</dbReference>
<dbReference type="SUPFAM" id="SSF101447">
    <property type="entry name" value="Formin homology 2 domain (FH2 domain)"/>
    <property type="match status" value="1"/>
</dbReference>
<evidence type="ECO:0000259" key="2">
    <source>
        <dbReference type="PROSITE" id="PS51231"/>
    </source>
</evidence>
<sequence>MASRLSFGLGPAGSREEQPGHQAVSGESQPQAWLQGGTPAPLYRATSRASMFHSFLLYLGHPAYSVREISVNRFSKILSEFALEYRTTRDRVLQQKQKRADHRERNKTRGKMIMDMNTPSDDEEERECVRNGSSCSNTGTPSGQDSDQPQGLGHTEDAAEHEHMKAVLRTSLTGSDKDGVGVPGLRTRTRSRPGRGGRTMQAWTSAVEDTQACGDDAADEIMERIVRSATQGPGTRTQPRERRRSRANRKSCTT</sequence>
<dbReference type="PANTHER" id="PTHR45920:SF3">
    <property type="entry name" value="FH1_FH2 DOMAIN-CONTAINING PROTEIN 3"/>
    <property type="match status" value="1"/>
</dbReference>
<dbReference type="PROSITE" id="PS51231">
    <property type="entry name" value="DAD"/>
    <property type="match status" value="1"/>
</dbReference>
<dbReference type="Proteomes" id="UP001345963">
    <property type="component" value="Unassembled WGS sequence"/>
</dbReference>